<evidence type="ECO:0000313" key="2">
    <source>
        <dbReference type="EMBL" id="RMX11225.1"/>
    </source>
</evidence>
<dbReference type="Pfam" id="PF07603">
    <property type="entry name" value="Lcl_C"/>
    <property type="match status" value="1"/>
</dbReference>
<name>A0A3M6R7M5_9BURK</name>
<dbReference type="AlphaFoldDB" id="A0A3M6R7M5"/>
<evidence type="ECO:0000313" key="3">
    <source>
        <dbReference type="Proteomes" id="UP000281171"/>
    </source>
</evidence>
<comment type="caution">
    <text evidence="2">The sequence shown here is derived from an EMBL/GenBank/DDBJ whole genome shotgun (WGS) entry which is preliminary data.</text>
</comment>
<dbReference type="Proteomes" id="UP000281171">
    <property type="component" value="Unassembled WGS sequence"/>
</dbReference>
<dbReference type="EMBL" id="RDQK01000004">
    <property type="protein sequence ID" value="RMX11225.1"/>
    <property type="molecule type" value="Genomic_DNA"/>
</dbReference>
<reference evidence="2 3" key="1">
    <citation type="submission" date="2018-10" db="EMBL/GenBank/DDBJ databases">
        <title>Comamonadaceae CDC group NO-1 genome sequencing and assembly.</title>
        <authorList>
            <person name="Bernier A.-M."/>
            <person name="Bernard K."/>
        </authorList>
    </citation>
    <scope>NUCLEOTIDE SEQUENCE [LARGE SCALE GENOMIC DNA]</scope>
    <source>
        <strain evidence="2 3">NML180581</strain>
    </source>
</reference>
<gene>
    <name evidence="2" type="ORF">EBQ24_02005</name>
</gene>
<proteinExistence type="predicted"/>
<sequence length="177" mass="19715">MRAVGCAEREGEMGQSKSMAYEQVSKPGGGFFMLTECVRDKVSGLLWEGKTNDGGLRDGSRLYTNWGDGRAGDASAYVAQVNAMGLCGFDDWRLPTVDELQSLVDYRRPLPGPAIDAQWFPHTWIDLSFLAWRGYWASELYVDDPAYAWNVNFNHGTLGVNHRNNDGAVRLVRSGRC</sequence>
<dbReference type="InterPro" id="IPR011460">
    <property type="entry name" value="Lcl_C"/>
</dbReference>
<feature type="domain" description="Lcl C-terminal" evidence="1">
    <location>
        <begin position="37"/>
        <end position="173"/>
    </location>
</feature>
<protein>
    <submittedName>
        <fullName evidence="2">DUF1566 domain-containing protein</fullName>
    </submittedName>
</protein>
<organism evidence="2 3">
    <name type="scientific">Allofranklinella schreckenbergeri</name>
    <dbReference type="NCBI Taxonomy" id="1076744"/>
    <lineage>
        <taxon>Bacteria</taxon>
        <taxon>Pseudomonadati</taxon>
        <taxon>Pseudomonadota</taxon>
        <taxon>Betaproteobacteria</taxon>
        <taxon>Burkholderiales</taxon>
        <taxon>Comamonadaceae</taxon>
        <taxon>Allofranklinella</taxon>
    </lineage>
</organism>
<evidence type="ECO:0000259" key="1">
    <source>
        <dbReference type="Pfam" id="PF07603"/>
    </source>
</evidence>
<accession>A0A3M6R7M5</accession>